<feature type="domain" description="NERD" evidence="1">
    <location>
        <begin position="39"/>
        <end position="149"/>
    </location>
</feature>
<dbReference type="RefSeq" id="WP_388041147.1">
    <property type="nucleotide sequence ID" value="NZ_JBHUEK010000031.1"/>
</dbReference>
<dbReference type="EMBL" id="JBHUEK010000031">
    <property type="protein sequence ID" value="MFD1781186.1"/>
    <property type="molecule type" value="Genomic_DNA"/>
</dbReference>
<accession>A0ABW4MTY6</accession>
<sequence length="308" mass="35738">MVIVIKPRGENIELELLRSLRVHKKLAEEDENNFVSLEKGWLGEKQFDQLLLGLTNENLILNDLLLKVNNTLFQIDSLLITQKKIFIFEVKNYEGDYYIKDGRLHIMNGKEIKNPLIQTSRSESLFRQLLQELRFNVPVESNVIFINPEFYLYEAPVNGPYVFHAQLGRFLKKLDAGAASGVSGGHIELAKKLASLHITKNPYSRLPDYTYEELEKGIVCKSGCLEYEDTNRQTLVCNKCGFVEDKESAILRSVEEFRFLFPEKRITVDVIYNWCKVIRSKKTIQKILSKNFDLILFGRGSYYVDKRK</sequence>
<keyword evidence="3" id="KW-1185">Reference proteome</keyword>
<dbReference type="Proteomes" id="UP001597227">
    <property type="component" value="Unassembled WGS sequence"/>
</dbReference>
<organism evidence="2 3">
    <name type="scientific">Fredinandcohnia salidurans</name>
    <dbReference type="NCBI Taxonomy" id="2595041"/>
    <lineage>
        <taxon>Bacteria</taxon>
        <taxon>Bacillati</taxon>
        <taxon>Bacillota</taxon>
        <taxon>Bacilli</taxon>
        <taxon>Bacillales</taxon>
        <taxon>Bacillaceae</taxon>
        <taxon>Fredinandcohnia</taxon>
    </lineage>
</organism>
<dbReference type="PROSITE" id="PS50965">
    <property type="entry name" value="NERD"/>
    <property type="match status" value="1"/>
</dbReference>
<dbReference type="Pfam" id="PF08378">
    <property type="entry name" value="NERD"/>
    <property type="match status" value="1"/>
</dbReference>
<name>A0ABW4MTY6_9BACI</name>
<comment type="caution">
    <text evidence="2">The sequence shown here is derived from an EMBL/GenBank/DDBJ whole genome shotgun (WGS) entry which is preliminary data.</text>
</comment>
<proteinExistence type="predicted"/>
<gene>
    <name evidence="2" type="ORF">ACFSFW_21245</name>
</gene>
<reference evidence="3" key="1">
    <citation type="journal article" date="2019" name="Int. J. Syst. Evol. Microbiol.">
        <title>The Global Catalogue of Microorganisms (GCM) 10K type strain sequencing project: providing services to taxonomists for standard genome sequencing and annotation.</title>
        <authorList>
            <consortium name="The Broad Institute Genomics Platform"/>
            <consortium name="The Broad Institute Genome Sequencing Center for Infectious Disease"/>
            <person name="Wu L."/>
            <person name="Ma J."/>
        </authorList>
    </citation>
    <scope>NUCLEOTIDE SEQUENCE [LARGE SCALE GENOMIC DNA]</scope>
    <source>
        <strain evidence="3">CCUG 15531</strain>
    </source>
</reference>
<evidence type="ECO:0000259" key="1">
    <source>
        <dbReference type="PROSITE" id="PS50965"/>
    </source>
</evidence>
<dbReference type="InterPro" id="IPR011528">
    <property type="entry name" value="NERD"/>
</dbReference>
<evidence type="ECO:0000313" key="3">
    <source>
        <dbReference type="Proteomes" id="UP001597227"/>
    </source>
</evidence>
<protein>
    <submittedName>
        <fullName evidence="2">Nuclease-related domain-containing protein</fullName>
    </submittedName>
</protein>
<evidence type="ECO:0000313" key="2">
    <source>
        <dbReference type="EMBL" id="MFD1781186.1"/>
    </source>
</evidence>